<dbReference type="InterPro" id="IPR004385">
    <property type="entry name" value="NDP_pyrophosphatase"/>
</dbReference>
<evidence type="ECO:0000256" key="11">
    <source>
        <dbReference type="ARBA" id="ARBA00080475"/>
    </source>
</evidence>
<dbReference type="CDD" id="cd18887">
    <property type="entry name" value="NUDIX_UGPPase_Nudt14"/>
    <property type="match status" value="1"/>
</dbReference>
<dbReference type="GO" id="GO:0019693">
    <property type="term" value="P:ribose phosphate metabolic process"/>
    <property type="evidence" value="ECO:0007669"/>
    <property type="project" value="TreeGrafter"/>
</dbReference>
<proteinExistence type="predicted"/>
<dbReference type="NCBIfam" id="TIGR00052">
    <property type="entry name" value="nudix-type nucleoside diphosphatase, YffH/AdpP family"/>
    <property type="match status" value="1"/>
</dbReference>
<dbReference type="InterPro" id="IPR015797">
    <property type="entry name" value="NUDIX_hydrolase-like_dom_sf"/>
</dbReference>
<keyword evidence="6" id="KW-0460">Magnesium</keyword>
<evidence type="ECO:0000256" key="3">
    <source>
        <dbReference type="ARBA" id="ARBA00011738"/>
    </source>
</evidence>
<dbReference type="GO" id="GO:0046872">
    <property type="term" value="F:metal ion binding"/>
    <property type="evidence" value="ECO:0007669"/>
    <property type="project" value="InterPro"/>
</dbReference>
<accession>A0A9N9XDU2</accession>
<evidence type="ECO:0000256" key="4">
    <source>
        <dbReference type="ARBA" id="ARBA00022490"/>
    </source>
</evidence>
<evidence type="ECO:0000256" key="6">
    <source>
        <dbReference type="ARBA" id="ARBA00022842"/>
    </source>
</evidence>
<evidence type="ECO:0000313" key="13">
    <source>
        <dbReference type="Proteomes" id="UP001153709"/>
    </source>
</evidence>
<evidence type="ECO:0000313" key="12">
    <source>
        <dbReference type="EMBL" id="CAG9832114.1"/>
    </source>
</evidence>
<keyword evidence="5" id="KW-0378">Hydrolase</keyword>
<reference evidence="12" key="1">
    <citation type="submission" date="2022-01" db="EMBL/GenBank/DDBJ databases">
        <authorList>
            <person name="King R."/>
        </authorList>
    </citation>
    <scope>NUCLEOTIDE SEQUENCE</scope>
</reference>
<dbReference type="OrthoDB" id="10249920at2759"/>
<comment type="catalytic activity">
    <reaction evidence="7">
        <text>UDP-sugar + H2O = UMP + alpha-D-aldose 1-phosphate.</text>
        <dbReference type="EC" id="3.6.1.45"/>
    </reaction>
</comment>
<evidence type="ECO:0000256" key="10">
    <source>
        <dbReference type="ARBA" id="ARBA00071467"/>
    </source>
</evidence>
<comment type="function">
    <text evidence="8">Hydrolyzes UDP-glucose to glucose 1-phosphate and UMP and ADP-ribose to ribose 5-phosphate and AMP. The physiological substrate is probably UDP-glucose. Poor activity on other substrates such as ADP-glucose, CDP-glucose, GDP-glucose and GDP-mannose.</text>
</comment>
<dbReference type="EMBL" id="OU898278">
    <property type="protein sequence ID" value="CAG9832114.1"/>
    <property type="molecule type" value="Genomic_DNA"/>
</dbReference>
<dbReference type="GO" id="GO:0005737">
    <property type="term" value="C:cytoplasm"/>
    <property type="evidence" value="ECO:0007669"/>
    <property type="project" value="UniProtKB-SubCell"/>
</dbReference>
<dbReference type="PANTHER" id="PTHR11839:SF15">
    <property type="entry name" value="URIDINE DIPHOSPHATE GLUCOSE PYROPHOSPHATASE NUDT14"/>
    <property type="match status" value="1"/>
</dbReference>
<evidence type="ECO:0000256" key="2">
    <source>
        <dbReference type="ARBA" id="ARBA00004496"/>
    </source>
</evidence>
<dbReference type="FunFam" id="3.90.79.10:FF:000035">
    <property type="entry name" value="Uridine diphosphate glucose pyrophosphatase"/>
    <property type="match status" value="1"/>
</dbReference>
<comment type="subunit">
    <text evidence="3">Homodimer.</text>
</comment>
<dbReference type="Gene3D" id="3.90.79.10">
    <property type="entry name" value="Nucleoside Triphosphate Pyrophosphohydrolase"/>
    <property type="match status" value="1"/>
</dbReference>
<protein>
    <recommendedName>
        <fullName evidence="10">Uridine diphosphate glucose pyrophosphatase NUDT14</fullName>
        <ecNumber evidence="9">3.6.1.45</ecNumber>
    </recommendedName>
    <alternativeName>
        <fullName evidence="11">Nucleoside diphosphate-linked moiety X motif 14</fullName>
    </alternativeName>
</protein>
<dbReference type="AlphaFoldDB" id="A0A9N9XDU2"/>
<organism evidence="12 13">
    <name type="scientific">Diabrotica balteata</name>
    <name type="common">Banded cucumber beetle</name>
    <dbReference type="NCBI Taxonomy" id="107213"/>
    <lineage>
        <taxon>Eukaryota</taxon>
        <taxon>Metazoa</taxon>
        <taxon>Ecdysozoa</taxon>
        <taxon>Arthropoda</taxon>
        <taxon>Hexapoda</taxon>
        <taxon>Insecta</taxon>
        <taxon>Pterygota</taxon>
        <taxon>Neoptera</taxon>
        <taxon>Endopterygota</taxon>
        <taxon>Coleoptera</taxon>
        <taxon>Polyphaga</taxon>
        <taxon>Cucujiformia</taxon>
        <taxon>Chrysomeloidea</taxon>
        <taxon>Chrysomelidae</taxon>
        <taxon>Galerucinae</taxon>
        <taxon>Diabroticina</taxon>
        <taxon>Diabroticites</taxon>
        <taxon>Diabrotica</taxon>
    </lineage>
</organism>
<dbReference type="Proteomes" id="UP001153709">
    <property type="component" value="Chromosome 3"/>
</dbReference>
<evidence type="ECO:0000256" key="7">
    <source>
        <dbReference type="ARBA" id="ARBA00051086"/>
    </source>
</evidence>
<comment type="cofactor">
    <cofactor evidence="1">
        <name>Mg(2+)</name>
        <dbReference type="ChEBI" id="CHEBI:18420"/>
    </cofactor>
</comment>
<name>A0A9N9XDU2_DIABA</name>
<comment type="subcellular location">
    <subcellularLocation>
        <location evidence="2">Cytoplasm</location>
    </subcellularLocation>
</comment>
<gene>
    <name evidence="12" type="ORF">DIABBA_LOCUS5645</name>
</gene>
<dbReference type="EC" id="3.6.1.45" evidence="9"/>
<evidence type="ECO:0000256" key="1">
    <source>
        <dbReference type="ARBA" id="ARBA00001946"/>
    </source>
</evidence>
<evidence type="ECO:0000256" key="8">
    <source>
        <dbReference type="ARBA" id="ARBA00054674"/>
    </source>
</evidence>
<sequence>MEKVSEVFLTKYIPTIYTFPRTIQYLQNGKEKSCDVLAERDGVIIIVYNSTRNVLVLVKQFRASAYIQKVSEEDRIKTVDTQKYPAELGITLEFCAGLEDKSLPSEEIAKEEIFEECGYEVSIDQLEKIGVIRNLSVTTGANLTFYYCEVTDDMRRGQGGGVEGENVEVIEMPVEDVIKYANNPDYVNSPINFMYGLYWFLYNKYSKKSEC</sequence>
<keyword evidence="4" id="KW-0963">Cytoplasm</keyword>
<dbReference type="GO" id="GO:0006753">
    <property type="term" value="P:nucleoside phosphate metabolic process"/>
    <property type="evidence" value="ECO:0007669"/>
    <property type="project" value="TreeGrafter"/>
</dbReference>
<dbReference type="PANTHER" id="PTHR11839">
    <property type="entry name" value="UDP/ADP-SUGAR PYROPHOSPHATASE"/>
    <property type="match status" value="1"/>
</dbReference>
<evidence type="ECO:0000256" key="9">
    <source>
        <dbReference type="ARBA" id="ARBA00066480"/>
    </source>
</evidence>
<keyword evidence="13" id="KW-1185">Reference proteome</keyword>
<dbReference type="SUPFAM" id="SSF55811">
    <property type="entry name" value="Nudix"/>
    <property type="match status" value="1"/>
</dbReference>
<dbReference type="GO" id="GO:0008768">
    <property type="term" value="F:UDP-sugar diphosphatase activity"/>
    <property type="evidence" value="ECO:0007669"/>
    <property type="project" value="UniProtKB-EC"/>
</dbReference>
<evidence type="ECO:0000256" key="5">
    <source>
        <dbReference type="ARBA" id="ARBA00022801"/>
    </source>
</evidence>